<feature type="domain" description="PHD-type" evidence="11">
    <location>
        <begin position="35"/>
        <end position="85"/>
    </location>
</feature>
<evidence type="ECO:0000256" key="6">
    <source>
        <dbReference type="ARBA" id="ARBA00023015"/>
    </source>
</evidence>
<dbReference type="Gene3D" id="3.30.40.10">
    <property type="entry name" value="Zinc/RING finger domain, C3HC4 (zinc finger)"/>
    <property type="match status" value="1"/>
</dbReference>
<keyword evidence="5" id="KW-0862">Zinc</keyword>
<proteinExistence type="predicted"/>
<keyword evidence="6" id="KW-0805">Transcription regulation</keyword>
<reference evidence="12 13" key="1">
    <citation type="journal article" date="2012" name="Science">
        <title>The Paleozoic origin of enzymatic lignin decomposition reconstructed from 31 fungal genomes.</title>
        <authorList>
            <person name="Floudas D."/>
            <person name="Binder M."/>
            <person name="Riley R."/>
            <person name="Barry K."/>
            <person name="Blanchette R.A."/>
            <person name="Henrissat B."/>
            <person name="Martinez A.T."/>
            <person name="Otillar R."/>
            <person name="Spatafora J.W."/>
            <person name="Yadav J.S."/>
            <person name="Aerts A."/>
            <person name="Benoit I."/>
            <person name="Boyd A."/>
            <person name="Carlson A."/>
            <person name="Copeland A."/>
            <person name="Coutinho P.M."/>
            <person name="de Vries R.P."/>
            <person name="Ferreira P."/>
            <person name="Findley K."/>
            <person name="Foster B."/>
            <person name="Gaskell J."/>
            <person name="Glotzer D."/>
            <person name="Gorecki P."/>
            <person name="Heitman J."/>
            <person name="Hesse C."/>
            <person name="Hori C."/>
            <person name="Igarashi K."/>
            <person name="Jurgens J.A."/>
            <person name="Kallen N."/>
            <person name="Kersten P."/>
            <person name="Kohler A."/>
            <person name="Kuees U."/>
            <person name="Kumar T.K.A."/>
            <person name="Kuo A."/>
            <person name="LaButti K."/>
            <person name="Larrondo L.F."/>
            <person name="Lindquist E."/>
            <person name="Ling A."/>
            <person name="Lombard V."/>
            <person name="Lucas S."/>
            <person name="Lundell T."/>
            <person name="Martin R."/>
            <person name="McLaughlin D.J."/>
            <person name="Morgenstern I."/>
            <person name="Morin E."/>
            <person name="Murat C."/>
            <person name="Nagy L.G."/>
            <person name="Nolan M."/>
            <person name="Ohm R.A."/>
            <person name="Patyshakuliyeva A."/>
            <person name="Rokas A."/>
            <person name="Ruiz-Duenas F.J."/>
            <person name="Sabat G."/>
            <person name="Salamov A."/>
            <person name="Samejima M."/>
            <person name="Schmutz J."/>
            <person name="Slot J.C."/>
            <person name="St John F."/>
            <person name="Stenlid J."/>
            <person name="Sun H."/>
            <person name="Sun S."/>
            <person name="Syed K."/>
            <person name="Tsang A."/>
            <person name="Wiebenga A."/>
            <person name="Young D."/>
            <person name="Pisabarro A."/>
            <person name="Eastwood D.C."/>
            <person name="Martin F."/>
            <person name="Cullen D."/>
            <person name="Grigoriev I.V."/>
            <person name="Hibbett D.S."/>
        </authorList>
    </citation>
    <scope>NUCLEOTIDE SEQUENCE [LARGE SCALE GENOMIC DNA]</scope>
    <source>
        <strain evidence="12 13">MD-104</strain>
    </source>
</reference>
<evidence type="ECO:0000256" key="9">
    <source>
        <dbReference type="PROSITE-ProRule" id="PRU00146"/>
    </source>
</evidence>
<dbReference type="InterPro" id="IPR019787">
    <property type="entry name" value="Znf_PHD-finger"/>
</dbReference>
<keyword evidence="2" id="KW-0479">Metal-binding</keyword>
<feature type="non-terminal residue" evidence="12">
    <location>
        <position position="255"/>
    </location>
</feature>
<feature type="region of interest" description="Disordered" evidence="10">
    <location>
        <begin position="142"/>
        <end position="255"/>
    </location>
</feature>
<feature type="region of interest" description="Disordered" evidence="10">
    <location>
        <begin position="89"/>
        <end position="127"/>
    </location>
</feature>
<dbReference type="InterPro" id="IPR001965">
    <property type="entry name" value="Znf_PHD"/>
</dbReference>
<dbReference type="STRING" id="742152.A0A2H3JLB6"/>
<dbReference type="PROSITE" id="PS01359">
    <property type="entry name" value="ZF_PHD_1"/>
    <property type="match status" value="1"/>
</dbReference>
<keyword evidence="3" id="KW-0677">Repeat</keyword>
<keyword evidence="4 9" id="KW-0863">Zinc-finger</keyword>
<dbReference type="EMBL" id="KB468124">
    <property type="protein sequence ID" value="PCH42315.1"/>
    <property type="molecule type" value="Genomic_DNA"/>
</dbReference>
<evidence type="ECO:0000256" key="3">
    <source>
        <dbReference type="ARBA" id="ARBA00022737"/>
    </source>
</evidence>
<feature type="compositionally biased region" description="Basic and acidic residues" evidence="10">
    <location>
        <begin position="244"/>
        <end position="255"/>
    </location>
</feature>
<dbReference type="SUPFAM" id="SSF57903">
    <property type="entry name" value="FYVE/PHD zinc finger"/>
    <property type="match status" value="2"/>
</dbReference>
<evidence type="ECO:0000313" key="12">
    <source>
        <dbReference type="EMBL" id="PCH42315.1"/>
    </source>
</evidence>
<accession>A0A2H3JLB6</accession>
<dbReference type="AlphaFoldDB" id="A0A2H3JLB6"/>
<evidence type="ECO:0000256" key="5">
    <source>
        <dbReference type="ARBA" id="ARBA00022833"/>
    </source>
</evidence>
<dbReference type="InterPro" id="IPR019786">
    <property type="entry name" value="Zinc_finger_PHD-type_CS"/>
</dbReference>
<keyword evidence="13" id="KW-1185">Reference proteome</keyword>
<keyword evidence="8" id="KW-0539">Nucleus</keyword>
<dbReference type="GO" id="GO:0008270">
    <property type="term" value="F:zinc ion binding"/>
    <property type="evidence" value="ECO:0007669"/>
    <property type="project" value="UniProtKB-KW"/>
</dbReference>
<evidence type="ECO:0000256" key="2">
    <source>
        <dbReference type="ARBA" id="ARBA00022723"/>
    </source>
</evidence>
<evidence type="ECO:0000256" key="10">
    <source>
        <dbReference type="SAM" id="MobiDB-lite"/>
    </source>
</evidence>
<evidence type="ECO:0000313" key="13">
    <source>
        <dbReference type="Proteomes" id="UP000218811"/>
    </source>
</evidence>
<feature type="compositionally biased region" description="Basic and acidic residues" evidence="10">
    <location>
        <begin position="218"/>
        <end position="228"/>
    </location>
</feature>
<evidence type="ECO:0000259" key="11">
    <source>
        <dbReference type="PROSITE" id="PS50016"/>
    </source>
</evidence>
<sequence>MVSCADCGRSAHPTCLDLADIGDVMRSYAWSCHNCKKCEVCHKKEGDNRMIFCDGCDRGWHMDCLQPPLEETPPGRWLCPLCLENPPPDMPSPSQSHAESHYPTKLSPTAGVAPPQDYPTKGLPENYHAPSVATEVRINDGAPASDESEAEAATISTATRPKSRRKSRAKGKEPVNDDEPTSSARPKRMRLRLPSPGTRVPPASPSPKSVPTIRLRLPARDKGKAREEEPSEPVKGMFDDLLSAEDRDVRETTIT</sequence>
<gene>
    <name evidence="12" type="ORF">WOLCODRAFT_49487</name>
</gene>
<dbReference type="SMART" id="SM00249">
    <property type="entry name" value="PHD"/>
    <property type="match status" value="2"/>
</dbReference>
<dbReference type="OrthoDB" id="787137at2759"/>
<dbReference type="Pfam" id="PF00628">
    <property type="entry name" value="PHD"/>
    <property type="match status" value="2"/>
</dbReference>
<evidence type="ECO:0000256" key="7">
    <source>
        <dbReference type="ARBA" id="ARBA00023163"/>
    </source>
</evidence>
<dbReference type="OMA" id="SHAESHY"/>
<evidence type="ECO:0000256" key="8">
    <source>
        <dbReference type="ARBA" id="ARBA00023242"/>
    </source>
</evidence>
<organism evidence="12 13">
    <name type="scientific">Wolfiporia cocos (strain MD-104)</name>
    <name type="common">Brown rot fungus</name>
    <dbReference type="NCBI Taxonomy" id="742152"/>
    <lineage>
        <taxon>Eukaryota</taxon>
        <taxon>Fungi</taxon>
        <taxon>Dikarya</taxon>
        <taxon>Basidiomycota</taxon>
        <taxon>Agaricomycotina</taxon>
        <taxon>Agaricomycetes</taxon>
        <taxon>Polyporales</taxon>
        <taxon>Phaeolaceae</taxon>
        <taxon>Wolfiporia</taxon>
    </lineage>
</organism>
<dbReference type="InterPro" id="IPR011011">
    <property type="entry name" value="Znf_FYVE_PHD"/>
</dbReference>
<dbReference type="PANTHER" id="PTHR45888">
    <property type="entry name" value="HL01030P-RELATED"/>
    <property type="match status" value="1"/>
</dbReference>
<evidence type="ECO:0000256" key="1">
    <source>
        <dbReference type="ARBA" id="ARBA00004123"/>
    </source>
</evidence>
<protein>
    <recommendedName>
        <fullName evidence="11">PHD-type domain-containing protein</fullName>
    </recommendedName>
</protein>
<dbReference type="Proteomes" id="UP000218811">
    <property type="component" value="Unassembled WGS sequence"/>
</dbReference>
<evidence type="ECO:0000256" key="4">
    <source>
        <dbReference type="ARBA" id="ARBA00022771"/>
    </source>
</evidence>
<dbReference type="PANTHER" id="PTHR45888:SF4">
    <property type="entry name" value="PHD FINGER PROTEIN 10"/>
    <property type="match status" value="1"/>
</dbReference>
<keyword evidence="7" id="KW-0804">Transcription</keyword>
<name>A0A2H3JLB6_WOLCO</name>
<comment type="subcellular location">
    <subcellularLocation>
        <location evidence="1">Nucleus</location>
    </subcellularLocation>
</comment>
<dbReference type="GO" id="GO:0005634">
    <property type="term" value="C:nucleus"/>
    <property type="evidence" value="ECO:0007669"/>
    <property type="project" value="UniProtKB-SubCell"/>
</dbReference>
<dbReference type="PROSITE" id="PS50016">
    <property type="entry name" value="ZF_PHD_2"/>
    <property type="match status" value="1"/>
</dbReference>
<dbReference type="InterPro" id="IPR013083">
    <property type="entry name" value="Znf_RING/FYVE/PHD"/>
</dbReference>